<sequence>MIIMADILKTVYVFLDAIKESYHDIVRAPKKNWKRGILIILALIWPLLFLQNMLSSNSQTQTNIFEIPAKETIYDNSQGPHEPMLTEIQQQVGVPDYGASIEINRPNQVVKGSYLDFSVKITEENSDNFHFKDPYYYIIVLGPDKQQRYIFPSGYTTVGGLEPVYGKNYYERPVAWESNPTGNIYDPHCNDGYVYLTTTNRTPVCLSKSELLSGKVDFKVRLDEVGDWEIYVFLYDKDYSPRPYSNGRSQGYEYNAISVVGPEIVNVTTSVTQSSLLEQLQKFLEKFSWSVVFVTVIMSRKKEEIEYSFWWITILALFIGLMNIGIIPKL</sequence>
<feature type="transmembrane region" description="Helical" evidence="1">
    <location>
        <begin position="36"/>
        <end position="54"/>
    </location>
</feature>
<evidence type="ECO:0000313" key="2">
    <source>
        <dbReference type="EMBL" id="VVC03456.1"/>
    </source>
</evidence>
<accession>A0A5E4LUE2</accession>
<dbReference type="Proteomes" id="UP000789941">
    <property type="component" value="Unassembled WGS sequence"/>
</dbReference>
<protein>
    <submittedName>
        <fullName evidence="2">Uncharacterized protein</fullName>
    </submittedName>
</protein>
<comment type="caution">
    <text evidence="2">The sequence shown here is derived from an EMBL/GenBank/DDBJ whole genome shotgun (WGS) entry which is preliminary data.</text>
</comment>
<keyword evidence="1" id="KW-1133">Transmembrane helix</keyword>
<keyword evidence="1" id="KW-0812">Transmembrane</keyword>
<proteinExistence type="predicted"/>
<evidence type="ECO:0000256" key="1">
    <source>
        <dbReference type="SAM" id="Phobius"/>
    </source>
</evidence>
<feature type="transmembrane region" description="Helical" evidence="1">
    <location>
        <begin position="308"/>
        <end position="327"/>
    </location>
</feature>
<gene>
    <name evidence="2" type="ORF">LFW2832_00381</name>
</gene>
<name>A0A5E4LUE2_9ARCH</name>
<organism evidence="2 3">
    <name type="scientific">Candidatus Bilamarchaeum dharawalense</name>
    <dbReference type="NCBI Taxonomy" id="2885759"/>
    <lineage>
        <taxon>Archaea</taxon>
        <taxon>Candidatus Micrarchaeota</taxon>
        <taxon>Candidatus Micrarchaeia</taxon>
        <taxon>Candidatus Anstonellales</taxon>
        <taxon>Candidatus Bilamarchaeaceae</taxon>
        <taxon>Candidatus Bilamarchaeum</taxon>
    </lineage>
</organism>
<reference evidence="2 3" key="1">
    <citation type="submission" date="2019-08" db="EMBL/GenBank/DDBJ databases">
        <authorList>
            <person name="Vazquez-Campos X."/>
        </authorList>
    </citation>
    <scope>NUCLEOTIDE SEQUENCE [LARGE SCALE GENOMIC DNA]</scope>
    <source>
        <strain evidence="2">LFW-283_2</strain>
    </source>
</reference>
<keyword evidence="1" id="KW-0472">Membrane</keyword>
<evidence type="ECO:0000313" key="3">
    <source>
        <dbReference type="Proteomes" id="UP000789941"/>
    </source>
</evidence>
<dbReference type="AlphaFoldDB" id="A0A5E4LUE2"/>
<dbReference type="EMBL" id="CABMJJ010000007">
    <property type="protein sequence ID" value="VVC03456.1"/>
    <property type="molecule type" value="Genomic_DNA"/>
</dbReference>